<dbReference type="Proteomes" id="UP000483432">
    <property type="component" value="Unassembled WGS sequence"/>
</dbReference>
<sequence>MRNAHYLNMGQHAYIAMPFYNDSKRQQSLPLRPPRNAVASTLDALKKIEVIVSDGCLNHPETLTQDDILAYALALLQLRECAGIAQMERLMNACDALAVTVSTLIDDRANASPKKCEALSRFVVHARDMILMSENESAECVIPPLNS</sequence>
<dbReference type="EMBL" id="JAAFGW010000079">
    <property type="protein sequence ID" value="NDP48082.1"/>
    <property type="molecule type" value="Genomic_DNA"/>
</dbReference>
<organism evidence="1 2">
    <name type="scientific">Sulfuriferula multivorans</name>
    <dbReference type="NCBI Taxonomy" id="1559896"/>
    <lineage>
        <taxon>Bacteria</taxon>
        <taxon>Pseudomonadati</taxon>
        <taxon>Pseudomonadota</taxon>
        <taxon>Betaproteobacteria</taxon>
        <taxon>Nitrosomonadales</taxon>
        <taxon>Sulfuricellaceae</taxon>
        <taxon>Sulfuriferula</taxon>
    </lineage>
</organism>
<evidence type="ECO:0000313" key="1">
    <source>
        <dbReference type="EMBL" id="NDP48082.1"/>
    </source>
</evidence>
<protein>
    <submittedName>
        <fullName evidence="1">Uncharacterized protein</fullName>
    </submittedName>
</protein>
<dbReference type="AlphaFoldDB" id="A0A7C9NR10"/>
<reference evidence="1 2" key="1">
    <citation type="submission" date="2019-09" db="EMBL/GenBank/DDBJ databases">
        <title>H2 Metabolism Revealed by Metagenomic Analysis in Subglacial Sediment of East Antarctica.</title>
        <authorList>
            <person name="Yang Z."/>
            <person name="Zhang Y."/>
            <person name="Lv Y."/>
            <person name="Yan W."/>
            <person name="Xiao X."/>
            <person name="Sun B."/>
            <person name="Ma H."/>
        </authorList>
    </citation>
    <scope>NUCLEOTIDE SEQUENCE [LARGE SCALE GENOMIC DNA]</scope>
    <source>
        <strain evidence="1">Bin2_2</strain>
    </source>
</reference>
<name>A0A7C9NR10_9PROT</name>
<gene>
    <name evidence="1" type="ORF">GZ085_06735</name>
</gene>
<proteinExistence type="predicted"/>
<comment type="caution">
    <text evidence="1">The sequence shown here is derived from an EMBL/GenBank/DDBJ whole genome shotgun (WGS) entry which is preliminary data.</text>
</comment>
<evidence type="ECO:0000313" key="2">
    <source>
        <dbReference type="Proteomes" id="UP000483432"/>
    </source>
</evidence>
<accession>A0A7C9NR10</accession>